<dbReference type="SMART" id="SM00354">
    <property type="entry name" value="HTH_LACI"/>
    <property type="match status" value="1"/>
</dbReference>
<dbReference type="PANTHER" id="PTHR30146:SF153">
    <property type="entry name" value="LACTOSE OPERON REPRESSOR"/>
    <property type="match status" value="1"/>
</dbReference>
<reference evidence="6" key="1">
    <citation type="journal article" date="2019" name="Int. J. Syst. Evol. Microbiol.">
        <title>The Global Catalogue of Microorganisms (GCM) 10K type strain sequencing project: providing services to taxonomists for standard genome sequencing and annotation.</title>
        <authorList>
            <consortium name="The Broad Institute Genomics Platform"/>
            <consortium name="The Broad Institute Genome Sequencing Center for Infectious Disease"/>
            <person name="Wu L."/>
            <person name="Ma J."/>
        </authorList>
    </citation>
    <scope>NUCLEOTIDE SEQUENCE [LARGE SCALE GENOMIC DNA]</scope>
    <source>
        <strain evidence="6">IBRC-M 10987</strain>
    </source>
</reference>
<dbReference type="InterPro" id="IPR010982">
    <property type="entry name" value="Lambda_DNA-bd_dom_sf"/>
</dbReference>
<keyword evidence="3" id="KW-0804">Transcription</keyword>
<evidence type="ECO:0000313" key="5">
    <source>
        <dbReference type="EMBL" id="MFC4100565.1"/>
    </source>
</evidence>
<evidence type="ECO:0000256" key="2">
    <source>
        <dbReference type="ARBA" id="ARBA00023125"/>
    </source>
</evidence>
<dbReference type="SUPFAM" id="SSF47413">
    <property type="entry name" value="lambda repressor-like DNA-binding domains"/>
    <property type="match status" value="1"/>
</dbReference>
<dbReference type="PANTHER" id="PTHR30146">
    <property type="entry name" value="LACI-RELATED TRANSCRIPTIONAL REPRESSOR"/>
    <property type="match status" value="1"/>
</dbReference>
<evidence type="ECO:0000256" key="1">
    <source>
        <dbReference type="ARBA" id="ARBA00023015"/>
    </source>
</evidence>
<protein>
    <submittedName>
        <fullName evidence="5">LacI family DNA-binding transcriptional regulator</fullName>
    </submittedName>
</protein>
<keyword evidence="2 5" id="KW-0238">DNA-binding</keyword>
<accession>A0ABV8K3G7</accession>
<dbReference type="InterPro" id="IPR046335">
    <property type="entry name" value="LacI/GalR-like_sensor"/>
</dbReference>
<gene>
    <name evidence="5" type="ORF">ACFOZ8_12980</name>
</gene>
<dbReference type="PROSITE" id="PS50932">
    <property type="entry name" value="HTH_LACI_2"/>
    <property type="match status" value="1"/>
</dbReference>
<sequence length="334" mass="36503">MKASIYDVAKRAGLSVVTVSRVLNNESTVREKNRLKVLEVMKELDYHPKAAARSLAKGKTNLIGMMLSTLDDSFFDAVIKEISDRLAAKGYYLTLAVDSDLSPMLFQEDRVDGVILLSPLNEIAYMRELDKRKIPYILIDHQHPAPSVSSIVVDNYAGSVIAANHLLELGHKEIAHITGPPLFLSSRERERGFRHAMQEAGLAPFAVLPGEFQIASGLEAADRWLATGRLPTAVFAADDYTAIGVICALQAAGVRVPQDVSVIGFDDQVIASQYRPALTTIRQPAEPIGRQAVDIMLATLQGELPAPAKVELKPELVVRASTAKPRGMGEERRQ</sequence>
<evidence type="ECO:0000256" key="3">
    <source>
        <dbReference type="ARBA" id="ARBA00023163"/>
    </source>
</evidence>
<dbReference type="CDD" id="cd01392">
    <property type="entry name" value="HTH_LacI"/>
    <property type="match status" value="1"/>
</dbReference>
<evidence type="ECO:0000259" key="4">
    <source>
        <dbReference type="PROSITE" id="PS50932"/>
    </source>
</evidence>
<keyword evidence="6" id="KW-1185">Reference proteome</keyword>
<dbReference type="SUPFAM" id="SSF53822">
    <property type="entry name" value="Periplasmic binding protein-like I"/>
    <property type="match status" value="1"/>
</dbReference>
<feature type="domain" description="HTH lacI-type" evidence="4">
    <location>
        <begin position="3"/>
        <end position="57"/>
    </location>
</feature>
<dbReference type="InterPro" id="IPR028082">
    <property type="entry name" value="Peripla_BP_I"/>
</dbReference>
<dbReference type="Proteomes" id="UP001595715">
    <property type="component" value="Unassembled WGS sequence"/>
</dbReference>
<dbReference type="Pfam" id="PF00356">
    <property type="entry name" value="LacI"/>
    <property type="match status" value="1"/>
</dbReference>
<comment type="caution">
    <text evidence="5">The sequence shown here is derived from an EMBL/GenBank/DDBJ whole genome shotgun (WGS) entry which is preliminary data.</text>
</comment>
<proteinExistence type="predicted"/>
<keyword evidence="1" id="KW-0805">Transcription regulation</keyword>
<dbReference type="InterPro" id="IPR000843">
    <property type="entry name" value="HTH_LacI"/>
</dbReference>
<dbReference type="Gene3D" id="3.40.50.2300">
    <property type="match status" value="2"/>
</dbReference>
<name>A0ABV8K3G7_9BACL</name>
<dbReference type="RefSeq" id="WP_377719224.1">
    <property type="nucleotide sequence ID" value="NZ_JBHSAM010000025.1"/>
</dbReference>
<dbReference type="GO" id="GO:0003677">
    <property type="term" value="F:DNA binding"/>
    <property type="evidence" value="ECO:0007669"/>
    <property type="project" value="UniProtKB-KW"/>
</dbReference>
<dbReference type="EMBL" id="JBHSAM010000025">
    <property type="protein sequence ID" value="MFC4100565.1"/>
    <property type="molecule type" value="Genomic_DNA"/>
</dbReference>
<dbReference type="Pfam" id="PF13377">
    <property type="entry name" value="Peripla_BP_3"/>
    <property type="match status" value="1"/>
</dbReference>
<evidence type="ECO:0000313" key="6">
    <source>
        <dbReference type="Proteomes" id="UP001595715"/>
    </source>
</evidence>
<organism evidence="5 6">
    <name type="scientific">Paenibacillus xanthanilyticus</name>
    <dbReference type="NCBI Taxonomy" id="1783531"/>
    <lineage>
        <taxon>Bacteria</taxon>
        <taxon>Bacillati</taxon>
        <taxon>Bacillota</taxon>
        <taxon>Bacilli</taxon>
        <taxon>Bacillales</taxon>
        <taxon>Paenibacillaceae</taxon>
        <taxon>Paenibacillus</taxon>
    </lineage>
</organism>
<dbReference type="Gene3D" id="1.10.260.40">
    <property type="entry name" value="lambda repressor-like DNA-binding domains"/>
    <property type="match status" value="1"/>
</dbReference>
<dbReference type="CDD" id="cd06267">
    <property type="entry name" value="PBP1_LacI_sugar_binding-like"/>
    <property type="match status" value="1"/>
</dbReference>